<comment type="caution">
    <text evidence="8">The sequence shown here is derived from an EMBL/GenBank/DDBJ whole genome shotgun (WGS) entry which is preliminary data.</text>
</comment>
<keyword evidence="4" id="KW-0106">Calcium</keyword>
<dbReference type="Gene3D" id="3.40.720.10">
    <property type="entry name" value="Alkaline Phosphatase, subunit A"/>
    <property type="match status" value="1"/>
</dbReference>
<feature type="chain" id="PRO_5043866172" description="Sulfatase N-terminal domain-containing protein" evidence="5">
    <location>
        <begin position="23"/>
        <end position="557"/>
    </location>
</feature>
<evidence type="ECO:0000256" key="4">
    <source>
        <dbReference type="ARBA" id="ARBA00022837"/>
    </source>
</evidence>
<dbReference type="Pfam" id="PF00884">
    <property type="entry name" value="Sulfatase"/>
    <property type="match status" value="1"/>
</dbReference>
<protein>
    <recommendedName>
        <fullName evidence="10">Sulfatase N-terminal domain-containing protein</fullName>
    </recommendedName>
</protein>
<dbReference type="Gene3D" id="3.30.1120.10">
    <property type="match status" value="1"/>
</dbReference>
<keyword evidence="5" id="KW-0732">Signal</keyword>
<evidence type="ECO:0000259" key="7">
    <source>
        <dbReference type="Pfam" id="PF00884"/>
    </source>
</evidence>
<reference evidence="8 9" key="1">
    <citation type="journal article" date="2023" name="Nat. Commun.">
        <title>Origin of minicircular mitochondrial genomes in red algae.</title>
        <authorList>
            <person name="Lee Y."/>
            <person name="Cho C.H."/>
            <person name="Lee Y.M."/>
            <person name="Park S.I."/>
            <person name="Yang J.H."/>
            <person name="West J.A."/>
            <person name="Bhattacharya D."/>
            <person name="Yoon H.S."/>
        </authorList>
    </citation>
    <scope>NUCLEOTIDE SEQUENCE [LARGE SCALE GENOMIC DNA]</scope>
    <source>
        <strain evidence="8 9">CCMP1338</strain>
        <tissue evidence="8">Whole cell</tissue>
    </source>
</reference>
<dbReference type="InterPro" id="IPR050738">
    <property type="entry name" value="Sulfatase"/>
</dbReference>
<dbReference type="InterPro" id="IPR017850">
    <property type="entry name" value="Alkaline_phosphatase_core_sf"/>
</dbReference>
<evidence type="ECO:0000256" key="3">
    <source>
        <dbReference type="ARBA" id="ARBA00022801"/>
    </source>
</evidence>
<sequence length="557" mass="62144">MRFVGVWLGLCLALVGFGVCQEEKPNVIVILVDDLGYKDLGVQGSDDVKSPHIDKLARDGVILTNGYAPHHFCGPSRAGLFSGIWPFRIGAAFNAPKDYWDNRVGLPLGYKTIPETMQEAGYNTYCVGKWHLGHTPSHHPKNRGFNGFFGFLKGSWNYLVSEMYDSALDDYDYIYKGFKRVNDIEYVTDSFTDAAIGYIAQAKRVEKPFFLYLSYNAPHGPLLSLSSDRDPTVSPDRRSYAAMITSLDRGVRRIRGYLESAGLTENTVIIFSSDNGGHKHGAINEPLRDMKGSYYEGGLRVPWYITWPGTLQGGQVFNKMATHLDIYPTLENLAGVADINKNPDLVGVDLIPFFRKVGQSTPEASGPPHSFITFGGPDNLGVSRGMIRQGRWKVLIPNDKGILKPKLYDLTADVSETTDIADEKPLKTQRLFNEWVEWNAKNILPVYGKSRAPNPLRLELFVAGDQLVTTPGMPISFEATGSSIQGDTVAYFWETFIPVRVDEAIFRDIWTDGVTSTSRSASSISITYPSPGDYIVRVNIQTERWLLWKDVQIQVVP</sequence>
<evidence type="ECO:0000256" key="1">
    <source>
        <dbReference type="ARBA" id="ARBA00008779"/>
    </source>
</evidence>
<dbReference type="GO" id="GO:0046872">
    <property type="term" value="F:metal ion binding"/>
    <property type="evidence" value="ECO:0007669"/>
    <property type="project" value="UniProtKB-KW"/>
</dbReference>
<dbReference type="InterPro" id="IPR000601">
    <property type="entry name" value="PKD_dom"/>
</dbReference>
<dbReference type="InterPro" id="IPR013783">
    <property type="entry name" value="Ig-like_fold"/>
</dbReference>
<dbReference type="GO" id="GO:0004065">
    <property type="term" value="F:arylsulfatase activity"/>
    <property type="evidence" value="ECO:0007669"/>
    <property type="project" value="TreeGrafter"/>
</dbReference>
<evidence type="ECO:0000313" key="8">
    <source>
        <dbReference type="EMBL" id="KAJ8908602.1"/>
    </source>
</evidence>
<dbReference type="EMBL" id="JAMWBK010000001">
    <property type="protein sequence ID" value="KAJ8908602.1"/>
    <property type="molecule type" value="Genomic_DNA"/>
</dbReference>
<accession>A0AAV8V4C8</accession>
<dbReference type="InterPro" id="IPR000917">
    <property type="entry name" value="Sulfatase_N"/>
</dbReference>
<dbReference type="InterPro" id="IPR024607">
    <property type="entry name" value="Sulfatase_CS"/>
</dbReference>
<evidence type="ECO:0000313" key="9">
    <source>
        <dbReference type="Proteomes" id="UP001157974"/>
    </source>
</evidence>
<feature type="domain" description="PKD" evidence="6">
    <location>
        <begin position="462"/>
        <end position="544"/>
    </location>
</feature>
<dbReference type="AlphaFoldDB" id="A0AAV8V4C8"/>
<evidence type="ECO:0000256" key="5">
    <source>
        <dbReference type="SAM" id="SignalP"/>
    </source>
</evidence>
<dbReference type="PANTHER" id="PTHR42693">
    <property type="entry name" value="ARYLSULFATASE FAMILY MEMBER"/>
    <property type="match status" value="1"/>
</dbReference>
<feature type="domain" description="Sulfatase N-terminal" evidence="7">
    <location>
        <begin position="25"/>
        <end position="336"/>
    </location>
</feature>
<dbReference type="Pfam" id="PF00801">
    <property type="entry name" value="PKD"/>
    <property type="match status" value="1"/>
</dbReference>
<dbReference type="PROSITE" id="PS00149">
    <property type="entry name" value="SULFATASE_2"/>
    <property type="match status" value="1"/>
</dbReference>
<comment type="similarity">
    <text evidence="1">Belongs to the sulfatase family.</text>
</comment>
<keyword evidence="2" id="KW-0479">Metal-binding</keyword>
<dbReference type="PANTHER" id="PTHR42693:SF53">
    <property type="entry name" value="ENDO-4-O-SULFATASE"/>
    <property type="match status" value="1"/>
</dbReference>
<evidence type="ECO:0000256" key="2">
    <source>
        <dbReference type="ARBA" id="ARBA00022723"/>
    </source>
</evidence>
<dbReference type="Proteomes" id="UP001157974">
    <property type="component" value="Unassembled WGS sequence"/>
</dbReference>
<dbReference type="SUPFAM" id="SSF53649">
    <property type="entry name" value="Alkaline phosphatase-like"/>
    <property type="match status" value="1"/>
</dbReference>
<keyword evidence="3" id="KW-0378">Hydrolase</keyword>
<dbReference type="Gene3D" id="2.60.40.10">
    <property type="entry name" value="Immunoglobulins"/>
    <property type="match status" value="1"/>
</dbReference>
<evidence type="ECO:0000259" key="6">
    <source>
        <dbReference type="Pfam" id="PF00801"/>
    </source>
</evidence>
<proteinExistence type="inferred from homology"/>
<evidence type="ECO:0008006" key="10">
    <source>
        <dbReference type="Google" id="ProtNLM"/>
    </source>
</evidence>
<name>A0AAV8V4C8_9RHOD</name>
<gene>
    <name evidence="8" type="ORF">NDN08_005307</name>
</gene>
<keyword evidence="9" id="KW-1185">Reference proteome</keyword>
<feature type="signal peptide" evidence="5">
    <location>
        <begin position="1"/>
        <end position="22"/>
    </location>
</feature>
<organism evidence="8 9">
    <name type="scientific">Rhodosorus marinus</name>
    <dbReference type="NCBI Taxonomy" id="101924"/>
    <lineage>
        <taxon>Eukaryota</taxon>
        <taxon>Rhodophyta</taxon>
        <taxon>Stylonematophyceae</taxon>
        <taxon>Stylonematales</taxon>
        <taxon>Stylonemataceae</taxon>
        <taxon>Rhodosorus</taxon>
    </lineage>
</organism>